<evidence type="ECO:0000256" key="4">
    <source>
        <dbReference type="ARBA" id="ARBA00022692"/>
    </source>
</evidence>
<evidence type="ECO:0000313" key="9">
    <source>
        <dbReference type="EMBL" id="BAJ64985.1"/>
    </source>
</evidence>
<keyword evidence="2 9" id="KW-0328">Glycosyltransferase</keyword>
<name>E8N238_ANATU</name>
<dbReference type="Proteomes" id="UP000008922">
    <property type="component" value="Chromosome"/>
</dbReference>
<evidence type="ECO:0000256" key="5">
    <source>
        <dbReference type="ARBA" id="ARBA00022989"/>
    </source>
</evidence>
<evidence type="ECO:0000256" key="7">
    <source>
        <dbReference type="SAM" id="Phobius"/>
    </source>
</evidence>
<organism evidence="9 10">
    <name type="scientific">Anaerolinea thermophila (strain DSM 14523 / JCM 11388 / NBRC 100420 / UNI-1)</name>
    <dbReference type="NCBI Taxonomy" id="926569"/>
    <lineage>
        <taxon>Bacteria</taxon>
        <taxon>Bacillati</taxon>
        <taxon>Chloroflexota</taxon>
        <taxon>Anaerolineae</taxon>
        <taxon>Anaerolineales</taxon>
        <taxon>Anaerolineaceae</taxon>
        <taxon>Anaerolinea</taxon>
    </lineage>
</organism>
<evidence type="ECO:0000256" key="3">
    <source>
        <dbReference type="ARBA" id="ARBA00022679"/>
    </source>
</evidence>
<reference evidence="9 10" key="1">
    <citation type="submission" date="2010-12" db="EMBL/GenBank/DDBJ databases">
        <title>Whole genome sequence of Anaerolinea thermophila UNI-1.</title>
        <authorList>
            <person name="Narita-Yamada S."/>
            <person name="Kishi E."/>
            <person name="Watanabe Y."/>
            <person name="Takasaki K."/>
            <person name="Ankai A."/>
            <person name="Oguchi A."/>
            <person name="Fukui S."/>
            <person name="Takahashi M."/>
            <person name="Yashiro I."/>
            <person name="Hosoyama A."/>
            <person name="Sekiguchi Y."/>
            <person name="Hanada S."/>
            <person name="Fujita N."/>
        </authorList>
    </citation>
    <scope>NUCLEOTIDE SEQUENCE [LARGE SCALE GENOMIC DNA]</scope>
    <source>
        <strain evidence="10">DSM 14523 / JCM 11388 / NBRC 100420 / UNI-1</strain>
    </source>
</reference>
<dbReference type="Gene3D" id="3.90.550.10">
    <property type="entry name" value="Spore Coat Polysaccharide Biosynthesis Protein SpsA, Chain A"/>
    <property type="match status" value="1"/>
</dbReference>
<evidence type="ECO:0000256" key="1">
    <source>
        <dbReference type="ARBA" id="ARBA00004141"/>
    </source>
</evidence>
<dbReference type="InParanoid" id="E8N238"/>
<dbReference type="eggNOG" id="COG0463">
    <property type="taxonomic scope" value="Bacteria"/>
</dbReference>
<protein>
    <submittedName>
        <fullName evidence="9">Glycosyltransferase</fullName>
        <ecNumber evidence="9">2.4.-.-</ecNumber>
    </submittedName>
</protein>
<dbReference type="RefSeq" id="WP_013561329.1">
    <property type="nucleotide sequence ID" value="NC_014960.1"/>
</dbReference>
<dbReference type="HOGENOM" id="CLU_033536_0_1_0"/>
<gene>
    <name evidence="9" type="ordered locus">ANT_29590</name>
</gene>
<dbReference type="EMBL" id="AP012029">
    <property type="protein sequence ID" value="BAJ64985.1"/>
    <property type="molecule type" value="Genomic_DNA"/>
</dbReference>
<dbReference type="Pfam" id="PF00535">
    <property type="entry name" value="Glycos_transf_2"/>
    <property type="match status" value="1"/>
</dbReference>
<feature type="transmembrane region" description="Helical" evidence="7">
    <location>
        <begin position="267"/>
        <end position="293"/>
    </location>
</feature>
<dbReference type="CDD" id="cd04187">
    <property type="entry name" value="DPM1_like_bac"/>
    <property type="match status" value="1"/>
</dbReference>
<sequence>MRTVGIVVPVFNEEEALPAFHRLLCQTIDSLPYHFFIYYVNDGSRDGTMNILQSICAQDTRVTVLELSRNFGHQAALTAGLDVAEGDFVISMDGDGQHPPDLIPEMLRLAQAGYDIVLTQRLEDGRLPLFKRLTADWFYRLINRISDTQILPGGADFRLMSRRAVDSLRRMREYHRFLRGMVSWMGFRSVILPYHPPERLAGHSKYTLRKMLKLARDAVFSFSLVPLYIGLSLGGVMLGLAVLEVIYVLSLWLSGDRASLAPGWSSLMFMLLFTNGILMILLGFVGVYVGYIFQEVKRRPIYLVRSVVQSPHPSAREDWEGE</sequence>
<dbReference type="KEGG" id="atm:ANT_29590"/>
<keyword evidence="10" id="KW-1185">Reference proteome</keyword>
<keyword evidence="3 9" id="KW-0808">Transferase</keyword>
<dbReference type="GO" id="GO:0016757">
    <property type="term" value="F:glycosyltransferase activity"/>
    <property type="evidence" value="ECO:0007669"/>
    <property type="project" value="UniProtKB-KW"/>
</dbReference>
<proteinExistence type="predicted"/>
<dbReference type="STRING" id="926569.ANT_29590"/>
<feature type="domain" description="Glycosyltransferase 2-like" evidence="8">
    <location>
        <begin position="6"/>
        <end position="167"/>
    </location>
</feature>
<dbReference type="InterPro" id="IPR001173">
    <property type="entry name" value="Glyco_trans_2-like"/>
</dbReference>
<comment type="subcellular location">
    <subcellularLocation>
        <location evidence="1">Membrane</location>
        <topology evidence="1">Multi-pass membrane protein</topology>
    </subcellularLocation>
</comment>
<accession>E8N238</accession>
<evidence type="ECO:0000256" key="2">
    <source>
        <dbReference type="ARBA" id="ARBA00022676"/>
    </source>
</evidence>
<dbReference type="InterPro" id="IPR050256">
    <property type="entry name" value="Glycosyltransferase_2"/>
</dbReference>
<keyword evidence="6 7" id="KW-0472">Membrane</keyword>
<dbReference type="PANTHER" id="PTHR48090:SF1">
    <property type="entry name" value="PROPHAGE BACTOPRENOL GLUCOSYL TRANSFERASE HOMOLOG"/>
    <property type="match status" value="1"/>
</dbReference>
<keyword evidence="4 7" id="KW-0812">Transmembrane</keyword>
<feature type="transmembrane region" description="Helical" evidence="7">
    <location>
        <begin position="219"/>
        <end position="247"/>
    </location>
</feature>
<dbReference type="EC" id="2.4.-.-" evidence="9"/>
<evidence type="ECO:0000313" key="10">
    <source>
        <dbReference type="Proteomes" id="UP000008922"/>
    </source>
</evidence>
<dbReference type="InterPro" id="IPR029044">
    <property type="entry name" value="Nucleotide-diphossugar_trans"/>
</dbReference>
<evidence type="ECO:0000256" key="6">
    <source>
        <dbReference type="ARBA" id="ARBA00023136"/>
    </source>
</evidence>
<keyword evidence="5 7" id="KW-1133">Transmembrane helix</keyword>
<dbReference type="SUPFAM" id="SSF53448">
    <property type="entry name" value="Nucleotide-diphospho-sugar transferases"/>
    <property type="match status" value="1"/>
</dbReference>
<dbReference type="PANTHER" id="PTHR48090">
    <property type="entry name" value="UNDECAPRENYL-PHOSPHATE 4-DEOXY-4-FORMAMIDO-L-ARABINOSE TRANSFERASE-RELATED"/>
    <property type="match status" value="1"/>
</dbReference>
<dbReference type="OrthoDB" id="9807778at2"/>
<dbReference type="AlphaFoldDB" id="E8N238"/>
<evidence type="ECO:0000259" key="8">
    <source>
        <dbReference type="Pfam" id="PF00535"/>
    </source>
</evidence>
<dbReference type="GO" id="GO:0005886">
    <property type="term" value="C:plasma membrane"/>
    <property type="evidence" value="ECO:0007669"/>
    <property type="project" value="TreeGrafter"/>
</dbReference>